<dbReference type="AlphaFoldDB" id="A0AA88ZKC2"/>
<gene>
    <name evidence="1" type="ORF">Z969_10430</name>
</gene>
<dbReference type="EMBL" id="JDRX01000043">
    <property type="protein sequence ID" value="KGM99782.1"/>
    <property type="molecule type" value="Genomic_DNA"/>
</dbReference>
<proteinExistence type="predicted"/>
<sequence length="94" mass="10671">MINIKEKEENRGREILQKYYSEKAKEEVKTEPITFTAEEMQKAVNKHTTEARKEYIKTALTSVNANTTMLISLGYGNREVEGKVSDAEGGITEE</sequence>
<comment type="caution">
    <text evidence="1">The sequence shown here is derived from an EMBL/GenBank/DDBJ whole genome shotgun (WGS) entry which is preliminary data.</text>
</comment>
<dbReference type="RefSeq" id="WP_039250994.1">
    <property type="nucleotide sequence ID" value="NZ_JDRX01000043.1"/>
</dbReference>
<protein>
    <submittedName>
        <fullName evidence="1">Uncharacterized protein</fullName>
    </submittedName>
</protein>
<evidence type="ECO:0000313" key="2">
    <source>
        <dbReference type="Proteomes" id="UP000030016"/>
    </source>
</evidence>
<evidence type="ECO:0000313" key="1">
    <source>
        <dbReference type="EMBL" id="KGM99782.1"/>
    </source>
</evidence>
<dbReference type="Proteomes" id="UP000030016">
    <property type="component" value="Unassembled WGS sequence"/>
</dbReference>
<name>A0AA88ZKC2_CLONO</name>
<accession>A0AA88ZKC2</accession>
<reference evidence="1 2" key="1">
    <citation type="submission" date="2014-01" db="EMBL/GenBank/DDBJ databases">
        <title>Plasmidome dynamics in the species complex Clostridium novyi sensu lato converts strains of independent lineages into distinctly different pathogens.</title>
        <authorList>
            <person name="Skarin H."/>
            <person name="Segerman B."/>
        </authorList>
    </citation>
    <scope>NUCLEOTIDE SEQUENCE [LARGE SCALE GENOMIC DNA]</scope>
    <source>
        <strain evidence="1 2">4570</strain>
    </source>
</reference>
<organism evidence="1 2">
    <name type="scientific">Clostridium novyi A str. 4570</name>
    <dbReference type="NCBI Taxonomy" id="1444290"/>
    <lineage>
        <taxon>Bacteria</taxon>
        <taxon>Bacillati</taxon>
        <taxon>Bacillota</taxon>
        <taxon>Clostridia</taxon>
        <taxon>Eubacteriales</taxon>
        <taxon>Clostridiaceae</taxon>
        <taxon>Clostridium</taxon>
    </lineage>
</organism>